<gene>
    <name evidence="1" type="ORF">CBE74_12505</name>
</gene>
<reference evidence="1 2" key="3">
    <citation type="journal article" date="2020" name="Int. J. Syst. Evol. Microbiol.">
        <title>Corynebacterium silvaticum sp. nov., a unique group of NTTB corynebacteria in wild boar and roe deer.</title>
        <authorList>
            <person name="Dangel A."/>
            <person name="Berger A."/>
            <person name="Rau J."/>
            <person name="Eisenberg T."/>
            <person name="Kampfer P."/>
            <person name="Margos G."/>
            <person name="Contzen M."/>
            <person name="Busse H.J."/>
            <person name="Konrad R."/>
            <person name="Peters M."/>
            <person name="Sting R."/>
            <person name="Sing A."/>
        </authorList>
    </citation>
    <scope>NUCLEOTIDE SEQUENCE [LARGE SCALE GENOMIC DNA]</scope>
    <source>
        <strain evidence="1 2">PO100/5</strain>
    </source>
</reference>
<proteinExistence type="predicted"/>
<dbReference type="EMBL" id="CP021417">
    <property type="protein sequence ID" value="WCV10794.1"/>
    <property type="molecule type" value="Genomic_DNA"/>
</dbReference>
<evidence type="ECO:0000313" key="2">
    <source>
        <dbReference type="Proteomes" id="UP000195652"/>
    </source>
</evidence>
<organism evidence="1 2">
    <name type="scientific">Corynebacterium silvaticum</name>
    <dbReference type="NCBI Taxonomy" id="2320431"/>
    <lineage>
        <taxon>Bacteria</taxon>
        <taxon>Bacillati</taxon>
        <taxon>Actinomycetota</taxon>
        <taxon>Actinomycetes</taxon>
        <taxon>Mycobacteriales</taxon>
        <taxon>Corynebacteriaceae</taxon>
        <taxon>Corynebacterium</taxon>
    </lineage>
</organism>
<accession>A0ACD4PYM0</accession>
<evidence type="ECO:0000313" key="1">
    <source>
        <dbReference type="EMBL" id="WCV10794.1"/>
    </source>
</evidence>
<reference evidence="1 2" key="1">
    <citation type="journal article" date="2014" name="BMC Vet. Res.">
        <title>First report of Corynebacterium pseudotuberculosis from caseous lymphadenitis lesions in Black Alentejano pig (Sus scrofa domesticus).</title>
        <authorList>
            <person name="Oliveira M."/>
            <person name="Barroco C."/>
            <person name="Mottola C."/>
            <person name="Santos R."/>
            <person name="Lemsaddek A."/>
            <person name="Tavares L."/>
            <person name="Semedo-Lemsaddek T."/>
        </authorList>
    </citation>
    <scope>NUCLEOTIDE SEQUENCE [LARGE SCALE GENOMIC DNA]</scope>
    <source>
        <strain evidence="1 2">PO100/5</strain>
    </source>
</reference>
<sequence>MKQRLWDYPDAKGGPVEQQVTAGINAYLVDGSKVLVVSRPEPLSNELAPLSSAAWPTMAESSRGTR</sequence>
<reference evidence="1 2" key="2">
    <citation type="journal article" date="2020" name="Antonie Van Leeuwenhoek">
        <title>Phylogenomic characterisation of a novel corynebacterial species pathogenic to animals.</title>
        <authorList>
            <person name="Moller J."/>
            <person name="Musella L."/>
            <person name="Melnikov V."/>
            <person name="Geissdorfer W."/>
            <person name="Burkovski A."/>
            <person name="Sangal V."/>
        </authorList>
    </citation>
    <scope>NUCLEOTIDE SEQUENCE [LARGE SCALE GENOMIC DNA]</scope>
    <source>
        <strain evidence="1 2">PO100/5</strain>
    </source>
</reference>
<reference evidence="1 2" key="4">
    <citation type="journal article" date="2020" name="PLoS ONE">
        <title>Taxonomic classification of strain PO100/5 shows a broader geographic distribution and genetic markers of the recently described Corynebacterium silvaticum.</title>
        <authorList>
            <person name="Viana M.V.C."/>
            <person name="Profeta R."/>
            <person name="da Silva A.L."/>
            <person name="Hurtado R."/>
            <person name="Cerqueira J.C."/>
            <person name="Ribeiro B.F.S."/>
            <person name="Almeida M.O."/>
            <person name="Morais-Rodrigues F."/>
            <person name="Soares S.C."/>
            <person name="Oliveira M."/>
            <person name="Tavares L."/>
            <person name="Figueiredo H."/>
            <person name="Wattam A.R."/>
            <person name="Barh D."/>
            <person name="Ghosh P."/>
            <person name="Silva A."/>
            <person name="Azevedo V."/>
        </authorList>
    </citation>
    <scope>NUCLEOTIDE SEQUENCE [LARGE SCALE GENOMIC DNA]</scope>
    <source>
        <strain evidence="1 2">PO100/5</strain>
    </source>
</reference>
<protein>
    <submittedName>
        <fullName evidence="1">Uncharacterized protein</fullName>
    </submittedName>
</protein>
<keyword evidence="2" id="KW-1185">Reference proteome</keyword>
<dbReference type="Proteomes" id="UP000195652">
    <property type="component" value="Chromosome"/>
</dbReference>
<name>A0ACD4PYM0_9CORY</name>